<name>A0A6M4H775_9PROT</name>
<evidence type="ECO:0000256" key="10">
    <source>
        <dbReference type="ARBA" id="ARBA00035686"/>
    </source>
</evidence>
<evidence type="ECO:0000256" key="7">
    <source>
        <dbReference type="ARBA" id="ARBA00022989"/>
    </source>
</evidence>
<dbReference type="AlphaFoldDB" id="A0A6M4H775"/>
<keyword evidence="3" id="KW-1003">Cell membrane</keyword>
<dbReference type="GO" id="GO:0022857">
    <property type="term" value="F:transmembrane transporter activity"/>
    <property type="evidence" value="ECO:0007669"/>
    <property type="project" value="InterPro"/>
</dbReference>
<organism evidence="12 13">
    <name type="scientific">Usitatibacter palustris</name>
    <dbReference type="NCBI Taxonomy" id="2732487"/>
    <lineage>
        <taxon>Bacteria</taxon>
        <taxon>Pseudomonadati</taxon>
        <taxon>Pseudomonadota</taxon>
        <taxon>Betaproteobacteria</taxon>
        <taxon>Nitrosomonadales</taxon>
        <taxon>Usitatibacteraceae</taxon>
        <taxon>Usitatibacter</taxon>
    </lineage>
</organism>
<dbReference type="PANTHER" id="PTHR32196:SF32">
    <property type="entry name" value="XYLOSE TRANSPORT SYSTEM PERMEASE PROTEIN XYLH"/>
    <property type="match status" value="1"/>
</dbReference>
<evidence type="ECO:0000256" key="4">
    <source>
        <dbReference type="ARBA" id="ARBA00022519"/>
    </source>
</evidence>
<keyword evidence="6 11" id="KW-0812">Transmembrane</keyword>
<dbReference type="GO" id="GO:0005886">
    <property type="term" value="C:plasma membrane"/>
    <property type="evidence" value="ECO:0007669"/>
    <property type="project" value="UniProtKB-SubCell"/>
</dbReference>
<keyword evidence="8 11" id="KW-0472">Membrane</keyword>
<feature type="transmembrane region" description="Helical" evidence="11">
    <location>
        <begin position="173"/>
        <end position="191"/>
    </location>
</feature>
<evidence type="ECO:0000256" key="6">
    <source>
        <dbReference type="ARBA" id="ARBA00022692"/>
    </source>
</evidence>
<sequence length="402" mass="41856">MRTWLERAGFDARFTSLLLALAIIWGALAFATGGIFVTPRNLYNLSIQTCVTAIMACGMVYVIAARQIDLSVGSQMAFTGMLIAIAQTDWLGADSSWGWLGSIAIGIAAGMALGAFQGWWTAYRAVPAFVVTLAGYLMFRGAAFMVADGQTLAPLATPYQRLGGGVNGSIGPLWSWLLGFAACAWVVAQALQARRSRARFNATMPPAWATGVKVAVSCAAVLGFVAVMNAYPDPASTADGGAAVGKGIGLPVLILVFVAIALTILAQRTRFGRYVFAYGGNPEAALLSGLPTKRILLYVFVLMGALAAISAVITTSRLNAGTHSIGQMAELYVIAAAVIGGTSLAGGVGTIPGAIVGAVIIQSLDNGMVLMDVSSAKRQIFIGAILIAAVWFDGIYSKRQSQ</sequence>
<dbReference type="CDD" id="cd06579">
    <property type="entry name" value="TM_PBP1_transp_AraH_like"/>
    <property type="match status" value="1"/>
</dbReference>
<keyword evidence="4" id="KW-0997">Cell inner membrane</keyword>
<dbReference type="RefSeq" id="WP_171162338.1">
    <property type="nucleotide sequence ID" value="NZ_CP053073.1"/>
</dbReference>
<evidence type="ECO:0000256" key="5">
    <source>
        <dbReference type="ARBA" id="ARBA00022597"/>
    </source>
</evidence>
<reference evidence="12 13" key="1">
    <citation type="submission" date="2020-04" db="EMBL/GenBank/DDBJ databases">
        <title>Usitatibacter rugosus gen. nov., sp. nov. and Usitatibacter palustris sp. nov., novel members of Usitatibacteraceae fam. nov. within the order Nitrosomonadales isolated from soil.</title>
        <authorList>
            <person name="Huber K.J."/>
            <person name="Neumann-Schaal M."/>
            <person name="Geppert A."/>
            <person name="Luckner M."/>
            <person name="Wanner G."/>
            <person name="Overmann J."/>
        </authorList>
    </citation>
    <scope>NUCLEOTIDE SEQUENCE [LARGE SCALE GENOMIC DNA]</scope>
    <source>
        <strain evidence="12 13">Swamp67</strain>
    </source>
</reference>
<dbReference type="Proteomes" id="UP000503096">
    <property type="component" value="Chromosome"/>
</dbReference>
<evidence type="ECO:0000256" key="2">
    <source>
        <dbReference type="ARBA" id="ARBA00022448"/>
    </source>
</evidence>
<keyword evidence="5" id="KW-0762">Sugar transport</keyword>
<feature type="transmembrane region" description="Helical" evidence="11">
    <location>
        <begin position="295"/>
        <end position="313"/>
    </location>
</feature>
<evidence type="ECO:0000313" key="12">
    <source>
        <dbReference type="EMBL" id="QJR15232.1"/>
    </source>
</evidence>
<feature type="transmembrane region" description="Helical" evidence="11">
    <location>
        <begin position="12"/>
        <end position="36"/>
    </location>
</feature>
<dbReference type="InParanoid" id="A0A6M4H775"/>
<evidence type="ECO:0000256" key="11">
    <source>
        <dbReference type="SAM" id="Phobius"/>
    </source>
</evidence>
<dbReference type="FunCoup" id="A0A6M4H775">
    <property type="interactions" value="202"/>
</dbReference>
<keyword evidence="7 11" id="KW-1133">Transmembrane helix</keyword>
<gene>
    <name evidence="12" type="primary">xylH</name>
    <name evidence="12" type="ORF">DSM104440_02049</name>
</gene>
<feature type="transmembrane region" description="Helical" evidence="11">
    <location>
        <begin position="212"/>
        <end position="231"/>
    </location>
</feature>
<evidence type="ECO:0000256" key="8">
    <source>
        <dbReference type="ARBA" id="ARBA00023136"/>
    </source>
</evidence>
<evidence type="ECO:0000256" key="9">
    <source>
        <dbReference type="ARBA" id="ARBA00035611"/>
    </source>
</evidence>
<keyword evidence="2" id="KW-0813">Transport</keyword>
<evidence type="ECO:0000256" key="1">
    <source>
        <dbReference type="ARBA" id="ARBA00004651"/>
    </source>
</evidence>
<dbReference type="EMBL" id="CP053073">
    <property type="protein sequence ID" value="QJR15232.1"/>
    <property type="molecule type" value="Genomic_DNA"/>
</dbReference>
<feature type="transmembrane region" description="Helical" evidence="11">
    <location>
        <begin position="380"/>
        <end position="397"/>
    </location>
</feature>
<evidence type="ECO:0000313" key="13">
    <source>
        <dbReference type="Proteomes" id="UP000503096"/>
    </source>
</evidence>
<dbReference type="KEGG" id="upl:DSM104440_02049"/>
<comment type="function">
    <text evidence="9">Part of the binding-protein-dependent transport system for D-xylose. Probably responsible for the translocation of the substrate across the membrane.</text>
</comment>
<comment type="subcellular location">
    <subcellularLocation>
        <location evidence="1">Cell membrane</location>
        <topology evidence="1">Multi-pass membrane protein</topology>
    </subcellularLocation>
</comment>
<keyword evidence="13" id="KW-1185">Reference proteome</keyword>
<dbReference type="Pfam" id="PF02653">
    <property type="entry name" value="BPD_transp_2"/>
    <property type="match status" value="1"/>
</dbReference>
<feature type="transmembrane region" description="Helical" evidence="11">
    <location>
        <begin position="99"/>
        <end position="116"/>
    </location>
</feature>
<proteinExistence type="predicted"/>
<protein>
    <recommendedName>
        <fullName evidence="10">Xylose transport system permease protein XylH</fullName>
    </recommendedName>
</protein>
<feature type="transmembrane region" description="Helical" evidence="11">
    <location>
        <begin position="333"/>
        <end position="360"/>
    </location>
</feature>
<feature type="transmembrane region" description="Helical" evidence="11">
    <location>
        <begin position="128"/>
        <end position="147"/>
    </location>
</feature>
<feature type="transmembrane region" description="Helical" evidence="11">
    <location>
        <begin position="243"/>
        <end position="266"/>
    </location>
</feature>
<dbReference type="PANTHER" id="PTHR32196">
    <property type="entry name" value="ABC TRANSPORTER PERMEASE PROTEIN YPHD-RELATED-RELATED"/>
    <property type="match status" value="1"/>
</dbReference>
<dbReference type="InterPro" id="IPR001851">
    <property type="entry name" value="ABC_transp_permease"/>
</dbReference>
<evidence type="ECO:0000256" key="3">
    <source>
        <dbReference type="ARBA" id="ARBA00022475"/>
    </source>
</evidence>
<feature type="transmembrane region" description="Helical" evidence="11">
    <location>
        <begin position="42"/>
        <end position="64"/>
    </location>
</feature>
<accession>A0A6M4H775</accession>